<dbReference type="Proteomes" id="UP001297580">
    <property type="component" value="Chromosome"/>
</dbReference>
<sequence>MSLFTQLYGLNFGIDVQTYAERGKENDFPLLKKCPHCRAKRPLHRHGYYERNALTPHGDYRIWIVRYRCRECLKTVSVLPSFLLPYFQYTLSAIWQVVKEQLGLTEGTNRAPFLPTKDGIIFYVRRFCRNLSSLHSFFARRWRIIGPIVKKEKERASWWIRTLEKHGLYSVIRDMWEDGFRHPFANQMGS</sequence>
<gene>
    <name evidence="2" type="ORF">HSX42_05345</name>
</gene>
<name>A0ABY9QJ13_GEOTD</name>
<organism evidence="2 3">
    <name type="scientific">Geobacillus thermodenitrificans</name>
    <dbReference type="NCBI Taxonomy" id="33940"/>
    <lineage>
        <taxon>Bacteria</taxon>
        <taxon>Bacillati</taxon>
        <taxon>Bacillota</taxon>
        <taxon>Bacilli</taxon>
        <taxon>Bacillales</taxon>
        <taxon>Anoxybacillaceae</taxon>
        <taxon>Geobacillus</taxon>
    </lineage>
</organism>
<reference evidence="2 3" key="1">
    <citation type="submission" date="2023-08" db="EMBL/GenBank/DDBJ databases">
        <title>Complete genome sequence of Geobacillus thermodenitrificans K1041, a genetically tractable strain representative of the genus Geobacillus.</title>
        <authorList>
            <person name="Kani S."/>
            <person name="Suzuki H."/>
        </authorList>
    </citation>
    <scope>NUCLEOTIDE SEQUENCE [LARGE SCALE GENOMIC DNA]</scope>
    <source>
        <strain evidence="2 3">K1041</strain>
    </source>
</reference>
<evidence type="ECO:0000313" key="3">
    <source>
        <dbReference type="Proteomes" id="UP001297580"/>
    </source>
</evidence>
<dbReference type="Pfam" id="PF20020">
    <property type="entry name" value="DUF6431"/>
    <property type="match status" value="1"/>
</dbReference>
<dbReference type="InterPro" id="IPR045536">
    <property type="entry name" value="DUF6431"/>
</dbReference>
<protein>
    <submittedName>
        <fullName evidence="2">DUF6431 domain-containing protein</fullName>
    </submittedName>
</protein>
<feature type="domain" description="DUF6431" evidence="1">
    <location>
        <begin position="34"/>
        <end position="101"/>
    </location>
</feature>
<proteinExistence type="predicted"/>
<keyword evidence="3" id="KW-1185">Reference proteome</keyword>
<accession>A0ABY9QJ13</accession>
<dbReference type="RefSeq" id="WP_087960369.1">
    <property type="nucleotide sequence ID" value="NZ_CP133461.1"/>
</dbReference>
<evidence type="ECO:0000259" key="1">
    <source>
        <dbReference type="Pfam" id="PF20020"/>
    </source>
</evidence>
<evidence type="ECO:0000313" key="2">
    <source>
        <dbReference type="EMBL" id="WMV78002.1"/>
    </source>
</evidence>
<dbReference type="EMBL" id="CP133461">
    <property type="protein sequence ID" value="WMV78002.1"/>
    <property type="molecule type" value="Genomic_DNA"/>
</dbReference>